<dbReference type="SUPFAM" id="SSF52266">
    <property type="entry name" value="SGNH hydrolase"/>
    <property type="match status" value="1"/>
</dbReference>
<dbReference type="Proteomes" id="UP000092482">
    <property type="component" value="Chromosome"/>
</dbReference>
<dbReference type="OrthoDB" id="4862646at2"/>
<proteinExistence type="predicted"/>
<evidence type="ECO:0000313" key="2">
    <source>
        <dbReference type="EMBL" id="ANS79807.1"/>
    </source>
</evidence>
<keyword evidence="3" id="KW-1185">Reference proteome</keyword>
<name>A0A1B1NED6_9MICO</name>
<feature type="compositionally biased region" description="Polar residues" evidence="1">
    <location>
        <begin position="65"/>
        <end position="77"/>
    </location>
</feature>
<sequence>MELSGRQANTLLVVLALGAVGASGYAMWNVRQMPEPSAQVADSPAPTTGASTTPTQDAEDGDAAQTYTHSSDDSTMSGDDEPTESSDPQETTEPAEPTLADWRSAWRDHADLLVIGDGYSNLESQWVQLWADRQAADRPTLVCHWAERADDAFNDPIELSDGEGPDLHVWSASRDGTTIREATRRIDRFIDASAPPDAVLISLGGSSGDEDVAEQLDRLLEELPDVPVLVAAGPSGLYETGVADDIVDWAKDNTDRVSLIDLREATSENPTGEEWALAFDEAASEN</sequence>
<dbReference type="RefSeq" id="WP_066640728.1">
    <property type="nucleotide sequence ID" value="NZ_CP014989.1"/>
</dbReference>
<protein>
    <submittedName>
        <fullName evidence="2">Uncharacterized protein</fullName>
    </submittedName>
</protein>
<dbReference type="KEGG" id="serj:SGUI_2411"/>
<dbReference type="AlphaFoldDB" id="A0A1B1NED6"/>
<dbReference type="STRING" id="1758689.SGUI_2411"/>
<dbReference type="EMBL" id="CP014989">
    <property type="protein sequence ID" value="ANS79807.1"/>
    <property type="molecule type" value="Genomic_DNA"/>
</dbReference>
<evidence type="ECO:0000313" key="3">
    <source>
        <dbReference type="Proteomes" id="UP000092482"/>
    </source>
</evidence>
<gene>
    <name evidence="2" type="ORF">SGUI_2411</name>
</gene>
<accession>A0A1B1NED6</accession>
<organism evidence="2 3">
    <name type="scientific">Serinicoccus hydrothermalis</name>
    <dbReference type="NCBI Taxonomy" id="1758689"/>
    <lineage>
        <taxon>Bacteria</taxon>
        <taxon>Bacillati</taxon>
        <taxon>Actinomycetota</taxon>
        <taxon>Actinomycetes</taxon>
        <taxon>Micrococcales</taxon>
        <taxon>Ornithinimicrobiaceae</taxon>
        <taxon>Serinicoccus</taxon>
    </lineage>
</organism>
<feature type="region of interest" description="Disordered" evidence="1">
    <location>
        <begin position="36"/>
        <end position="101"/>
    </location>
</feature>
<reference evidence="2 3" key="1">
    <citation type="submission" date="2016-03" db="EMBL/GenBank/DDBJ databases">
        <title>Shallow-sea hydrothermal system.</title>
        <authorList>
            <person name="Tang K."/>
        </authorList>
    </citation>
    <scope>NUCLEOTIDE SEQUENCE [LARGE SCALE GENOMIC DNA]</scope>
    <source>
        <strain evidence="2 3">JLT9</strain>
    </source>
</reference>
<feature type="compositionally biased region" description="Low complexity" evidence="1">
    <location>
        <begin position="43"/>
        <end position="55"/>
    </location>
</feature>
<evidence type="ECO:0000256" key="1">
    <source>
        <dbReference type="SAM" id="MobiDB-lite"/>
    </source>
</evidence>